<dbReference type="PANTHER" id="PTHR43540:SF6">
    <property type="entry name" value="ISOCHORISMATASE-LIKE DOMAIN-CONTAINING PROTEIN"/>
    <property type="match status" value="1"/>
</dbReference>
<dbReference type="PANTHER" id="PTHR43540">
    <property type="entry name" value="PEROXYUREIDOACRYLATE/UREIDOACRYLATE AMIDOHYDROLASE-RELATED"/>
    <property type="match status" value="1"/>
</dbReference>
<dbReference type="GO" id="GO:0008908">
    <property type="term" value="F:isochorismatase activity"/>
    <property type="evidence" value="ECO:0007669"/>
    <property type="project" value="InterPro"/>
</dbReference>
<dbReference type="AlphaFoldDB" id="A0A1R1JC27"/>
<keyword evidence="1" id="KW-0378">Hydrolase</keyword>
<dbReference type="InterPro" id="IPR000868">
    <property type="entry name" value="Isochorismatase-like_dom"/>
</dbReference>
<dbReference type="Pfam" id="PF00857">
    <property type="entry name" value="Isochorismatase"/>
    <property type="match status" value="1"/>
</dbReference>
<protein>
    <submittedName>
        <fullName evidence="3">Isochorismatase</fullName>
    </submittedName>
</protein>
<feature type="domain" description="Isochorismatase-like" evidence="2">
    <location>
        <begin position="13"/>
        <end position="187"/>
    </location>
</feature>
<name>A0A1R1JC27_9BURK</name>
<dbReference type="PRINTS" id="PR01398">
    <property type="entry name" value="ISCHRISMTASE"/>
</dbReference>
<evidence type="ECO:0000313" key="4">
    <source>
        <dbReference type="Proteomes" id="UP000187194"/>
    </source>
</evidence>
<accession>A0A1R1JC27</accession>
<evidence type="ECO:0000259" key="2">
    <source>
        <dbReference type="Pfam" id="PF00857"/>
    </source>
</evidence>
<dbReference type="Proteomes" id="UP000187194">
    <property type="component" value="Unassembled WGS sequence"/>
</dbReference>
<dbReference type="SUPFAM" id="SSF52499">
    <property type="entry name" value="Isochorismatase-like hydrolases"/>
    <property type="match status" value="1"/>
</dbReference>
<dbReference type="EMBL" id="MTJZ01000013">
    <property type="protein sequence ID" value="OMG72863.1"/>
    <property type="molecule type" value="Genomic_DNA"/>
</dbReference>
<dbReference type="InterPro" id="IPR036380">
    <property type="entry name" value="Isochorismatase-like_sf"/>
</dbReference>
<dbReference type="Gene3D" id="3.40.50.850">
    <property type="entry name" value="Isochorismatase-like"/>
    <property type="match status" value="1"/>
</dbReference>
<evidence type="ECO:0000256" key="1">
    <source>
        <dbReference type="ARBA" id="ARBA00022801"/>
    </source>
</evidence>
<reference evidence="3 4" key="1">
    <citation type="submission" date="2017-01" db="EMBL/GenBank/DDBJ databases">
        <title>Phylogeographic, genomic and meropenem susceptibility analysis of Burkholderia ubonensis.</title>
        <authorList>
            <person name="Price E.P."/>
            <person name="Sarovich D.S."/>
            <person name="Webb J.R."/>
            <person name="Hall C.M."/>
            <person name="Sahl J.W."/>
            <person name="Kaestli M."/>
            <person name="Mayo M."/>
            <person name="Harrington G."/>
            <person name="Baker A.L."/>
            <person name="Sidak-Loftis L.C."/>
            <person name="Lummis M."/>
            <person name="Schupp J.M."/>
            <person name="Gillece J.D."/>
            <person name="Tuanyok A."/>
            <person name="Warner J."/>
            <person name="Busch J.D."/>
            <person name="Keim P."/>
            <person name="Currie B.J."/>
            <person name="Wagner D.M."/>
        </authorList>
    </citation>
    <scope>NUCLEOTIDE SEQUENCE [LARGE SCALE GENOMIC DNA]</scope>
    <source>
        <strain evidence="3 4">A21</strain>
    </source>
</reference>
<organism evidence="3 4">
    <name type="scientific">Burkholderia ubonensis</name>
    <dbReference type="NCBI Taxonomy" id="101571"/>
    <lineage>
        <taxon>Bacteria</taxon>
        <taxon>Pseudomonadati</taxon>
        <taxon>Pseudomonadota</taxon>
        <taxon>Betaproteobacteria</taxon>
        <taxon>Burkholderiales</taxon>
        <taxon>Burkholderiaceae</taxon>
        <taxon>Burkholderia</taxon>
        <taxon>Burkholderia cepacia complex</taxon>
    </lineage>
</organism>
<comment type="caution">
    <text evidence="3">The sequence shown here is derived from an EMBL/GenBank/DDBJ whole genome shotgun (WGS) entry which is preliminary data.</text>
</comment>
<dbReference type="RefSeq" id="WP_076477480.1">
    <property type="nucleotide sequence ID" value="NZ_MTJZ01000013.1"/>
</dbReference>
<dbReference type="InterPro" id="IPR016291">
    <property type="entry name" value="Isochorismatase"/>
</dbReference>
<proteinExistence type="predicted"/>
<gene>
    <name evidence="3" type="ORF">BW685_13920</name>
</gene>
<dbReference type="CDD" id="cd00431">
    <property type="entry name" value="cysteine_hydrolases"/>
    <property type="match status" value="1"/>
</dbReference>
<evidence type="ECO:0000313" key="3">
    <source>
        <dbReference type="EMBL" id="OMG72863.1"/>
    </source>
</evidence>
<sequence length="209" mass="22292">MNALGDTFDPRRAALLIIDMQRDFVDPGAPIACAGAPDVVPAITRLAQSARAAGMPVIYTQEAHRRQKVDFGLELEYGETEHCVEGTPGVEIVDALAPAASDYVLVKRRYSGFFATDLDLLLKGLRVDTLVLTGVATDVCVRATAQDALQLDYRVFVPRECVAGTTAARHDAALEHIGYVLGRVVSLDALIALIARIARLAPSAGAVHA</sequence>
<dbReference type="InterPro" id="IPR050272">
    <property type="entry name" value="Isochorismatase-like_hydrls"/>
</dbReference>